<sequence length="113" mass="12162">MGLQKCVTLSGKEKVLQILVVCLEPTYPLLDLFRTTHLTKPTRSNKTSRTGAVPFPHQPANKPGAQQSKTASTSQATSTEHATSTEGMDVEVTVTVQVDVGNKAPIVLKFQLS</sequence>
<proteinExistence type="predicted"/>
<dbReference type="GeneID" id="5076546"/>
<accession>Q1XA72</accession>
<feature type="compositionally biased region" description="Polar residues" evidence="1">
    <location>
        <begin position="38"/>
        <end position="50"/>
    </location>
</feature>
<dbReference type="RefSeq" id="YP_656477.1">
    <property type="nucleotide sequence ID" value="NC_008184.1"/>
</dbReference>
<keyword evidence="3" id="KW-1185">Reference proteome</keyword>
<protein>
    <submittedName>
        <fullName evidence="2">E4</fullName>
    </submittedName>
</protein>
<name>Q1XA72_9PAPI</name>
<dbReference type="Proteomes" id="UP000114966">
    <property type="component" value="Segment"/>
</dbReference>
<reference evidence="2 3" key="1">
    <citation type="journal article" date="2006" name="J. Gen. Virol.">
        <title>Isolation and characterization of the first American bottlenose dolphin papillomavirus: Tursiops truncatus papillomavirus type 2.</title>
        <authorList>
            <person name="Rehtanz M."/>
            <person name="Ghim S.J."/>
            <person name="Rector A."/>
            <person name="Van Ranst M."/>
            <person name="Fair P.A."/>
            <person name="Bossart G.D."/>
            <person name="Jenson A.B."/>
        </authorList>
    </citation>
    <scope>NUCLEOTIDE SEQUENCE [LARGE SCALE GENOMIC DNA]</scope>
</reference>
<feature type="compositionally biased region" description="Low complexity" evidence="1">
    <location>
        <begin position="65"/>
        <end position="88"/>
    </location>
</feature>
<evidence type="ECO:0000256" key="1">
    <source>
        <dbReference type="SAM" id="MobiDB-lite"/>
    </source>
</evidence>
<dbReference type="KEGG" id="vg:5076546"/>
<feature type="region of interest" description="Disordered" evidence="1">
    <location>
        <begin position="38"/>
        <end position="88"/>
    </location>
</feature>
<dbReference type="EMBL" id="AY956402">
    <property type="protein sequence ID" value="AAY32856.1"/>
    <property type="molecule type" value="Genomic_DNA"/>
</dbReference>
<evidence type="ECO:0000313" key="2">
    <source>
        <dbReference type="EMBL" id="AAY32856.1"/>
    </source>
</evidence>
<organism evidence="2 3">
    <name type="scientific">Tursiops truncatus papillomavirus 2</name>
    <dbReference type="NCBI Taxonomy" id="936060"/>
    <lineage>
        <taxon>Viruses</taxon>
        <taxon>Monodnaviria</taxon>
        <taxon>Shotokuvirae</taxon>
        <taxon>Cossaviricota</taxon>
        <taxon>Papovaviricetes</taxon>
        <taxon>Zurhausenvirales</taxon>
        <taxon>Papillomaviridae</taxon>
        <taxon>Firstpapillomavirinae</taxon>
        <taxon>Upsilonpapillomavirus</taxon>
        <taxon>Upsilonpapillomavirus 2</taxon>
    </lineage>
</organism>
<evidence type="ECO:0000313" key="3">
    <source>
        <dbReference type="Proteomes" id="UP000114966"/>
    </source>
</evidence>